<protein>
    <submittedName>
        <fullName evidence="2">Uncharacterized protein</fullName>
    </submittedName>
</protein>
<organism evidence="2 3">
    <name type="scientific">Rubus argutus</name>
    <name type="common">Southern blackberry</name>
    <dbReference type="NCBI Taxonomy" id="59490"/>
    <lineage>
        <taxon>Eukaryota</taxon>
        <taxon>Viridiplantae</taxon>
        <taxon>Streptophyta</taxon>
        <taxon>Embryophyta</taxon>
        <taxon>Tracheophyta</taxon>
        <taxon>Spermatophyta</taxon>
        <taxon>Magnoliopsida</taxon>
        <taxon>eudicotyledons</taxon>
        <taxon>Gunneridae</taxon>
        <taxon>Pentapetalae</taxon>
        <taxon>rosids</taxon>
        <taxon>fabids</taxon>
        <taxon>Rosales</taxon>
        <taxon>Rosaceae</taxon>
        <taxon>Rosoideae</taxon>
        <taxon>Rosoideae incertae sedis</taxon>
        <taxon>Rubus</taxon>
    </lineage>
</organism>
<dbReference type="Proteomes" id="UP001457282">
    <property type="component" value="Unassembled WGS sequence"/>
</dbReference>
<dbReference type="AlphaFoldDB" id="A0AAW1VKZ2"/>
<accession>A0AAW1VKZ2</accession>
<keyword evidence="1" id="KW-1133">Transmembrane helix</keyword>
<comment type="caution">
    <text evidence="2">The sequence shown here is derived from an EMBL/GenBank/DDBJ whole genome shotgun (WGS) entry which is preliminary data.</text>
</comment>
<reference evidence="2 3" key="1">
    <citation type="journal article" date="2023" name="G3 (Bethesda)">
        <title>A chromosome-length genome assembly and annotation of blackberry (Rubus argutus, cv. 'Hillquist').</title>
        <authorList>
            <person name="Bruna T."/>
            <person name="Aryal R."/>
            <person name="Dudchenko O."/>
            <person name="Sargent D.J."/>
            <person name="Mead D."/>
            <person name="Buti M."/>
            <person name="Cavallini A."/>
            <person name="Hytonen T."/>
            <person name="Andres J."/>
            <person name="Pham M."/>
            <person name="Weisz D."/>
            <person name="Mascagni F."/>
            <person name="Usai G."/>
            <person name="Natali L."/>
            <person name="Bassil N."/>
            <person name="Fernandez G.E."/>
            <person name="Lomsadze A."/>
            <person name="Armour M."/>
            <person name="Olukolu B."/>
            <person name="Poorten T."/>
            <person name="Britton C."/>
            <person name="Davik J."/>
            <person name="Ashrafi H."/>
            <person name="Aiden E.L."/>
            <person name="Borodovsky M."/>
            <person name="Worthington M."/>
        </authorList>
    </citation>
    <scope>NUCLEOTIDE SEQUENCE [LARGE SCALE GENOMIC DNA]</scope>
    <source>
        <strain evidence="2">PI 553951</strain>
    </source>
</reference>
<evidence type="ECO:0000313" key="3">
    <source>
        <dbReference type="Proteomes" id="UP001457282"/>
    </source>
</evidence>
<dbReference type="EMBL" id="JBEDUW010000279">
    <property type="protein sequence ID" value="KAK9901853.1"/>
    <property type="molecule type" value="Genomic_DNA"/>
</dbReference>
<proteinExistence type="predicted"/>
<feature type="transmembrane region" description="Helical" evidence="1">
    <location>
        <begin position="15"/>
        <end position="33"/>
    </location>
</feature>
<evidence type="ECO:0000256" key="1">
    <source>
        <dbReference type="SAM" id="Phobius"/>
    </source>
</evidence>
<sequence>MLGFLSLCERLGSQLFGGGFVLWIRGGGFSLFYRSSKGDVVGFARRRHLATGIFGLLLVLFVLVGILGFGGSSLDLGFEDLVRQVAGVGDPLGGLTRGTVFDGWV</sequence>
<keyword evidence="1" id="KW-0812">Transmembrane</keyword>
<gene>
    <name evidence="2" type="ORF">M0R45_001912</name>
</gene>
<keyword evidence="3" id="KW-1185">Reference proteome</keyword>
<feature type="transmembrane region" description="Helical" evidence="1">
    <location>
        <begin position="53"/>
        <end position="74"/>
    </location>
</feature>
<name>A0AAW1VKZ2_RUBAR</name>
<keyword evidence="1" id="KW-0472">Membrane</keyword>
<evidence type="ECO:0000313" key="2">
    <source>
        <dbReference type="EMBL" id="KAK9901853.1"/>
    </source>
</evidence>